<feature type="transmembrane region" description="Helical" evidence="8">
    <location>
        <begin position="182"/>
        <end position="204"/>
    </location>
</feature>
<feature type="transmembrane region" description="Helical" evidence="8">
    <location>
        <begin position="145"/>
        <end position="162"/>
    </location>
</feature>
<dbReference type="PANTHER" id="PTHR11040">
    <property type="entry name" value="ZINC/IRON TRANSPORTER"/>
    <property type="match status" value="1"/>
</dbReference>
<gene>
    <name evidence="9" type="ORF">E7512_01965</name>
</gene>
<evidence type="ECO:0000256" key="5">
    <source>
        <dbReference type="ARBA" id="ARBA00022833"/>
    </source>
</evidence>
<dbReference type="Proteomes" id="UP000754750">
    <property type="component" value="Unassembled WGS sequence"/>
</dbReference>
<keyword evidence="6 8" id="KW-1133">Transmembrane helix</keyword>
<reference evidence="9" key="1">
    <citation type="submission" date="2019-04" db="EMBL/GenBank/DDBJ databases">
        <title>Evolution of Biomass-Degrading Anaerobic Consortia Revealed by Metagenomics.</title>
        <authorList>
            <person name="Peng X."/>
        </authorList>
    </citation>
    <scope>NUCLEOTIDE SEQUENCE</scope>
    <source>
        <strain evidence="9">SIG551</strain>
    </source>
</reference>
<comment type="caution">
    <text evidence="9">The sequence shown here is derived from an EMBL/GenBank/DDBJ whole genome shotgun (WGS) entry which is preliminary data.</text>
</comment>
<feature type="transmembrane region" description="Helical" evidence="8">
    <location>
        <begin position="40"/>
        <end position="61"/>
    </location>
</feature>
<evidence type="ECO:0000256" key="3">
    <source>
        <dbReference type="ARBA" id="ARBA00022475"/>
    </source>
</evidence>
<dbReference type="AlphaFoldDB" id="A0A928KUS5"/>
<evidence type="ECO:0000256" key="1">
    <source>
        <dbReference type="ARBA" id="ARBA00004651"/>
    </source>
</evidence>
<comment type="subcellular location">
    <subcellularLocation>
        <location evidence="1">Cell membrane</location>
        <topology evidence="1">Multi-pass membrane protein</topology>
    </subcellularLocation>
</comment>
<evidence type="ECO:0000256" key="7">
    <source>
        <dbReference type="ARBA" id="ARBA00023136"/>
    </source>
</evidence>
<proteinExistence type="inferred from homology"/>
<dbReference type="GO" id="GO:0005385">
    <property type="term" value="F:zinc ion transmembrane transporter activity"/>
    <property type="evidence" value="ECO:0007669"/>
    <property type="project" value="TreeGrafter"/>
</dbReference>
<feature type="transmembrane region" description="Helical" evidence="8">
    <location>
        <begin position="243"/>
        <end position="261"/>
    </location>
</feature>
<accession>A0A928KUS5</accession>
<dbReference type="InterPro" id="IPR003689">
    <property type="entry name" value="ZIP"/>
</dbReference>
<organism evidence="9 10">
    <name type="scientific">Faecalispora sporosphaeroides</name>
    <dbReference type="NCBI Taxonomy" id="1549"/>
    <lineage>
        <taxon>Bacteria</taxon>
        <taxon>Bacillati</taxon>
        <taxon>Bacillota</taxon>
        <taxon>Clostridia</taxon>
        <taxon>Eubacteriales</taxon>
        <taxon>Oscillospiraceae</taxon>
        <taxon>Faecalispora</taxon>
    </lineage>
</organism>
<evidence type="ECO:0000256" key="8">
    <source>
        <dbReference type="SAM" id="Phobius"/>
    </source>
</evidence>
<sequence>MDSVAWLAFGLAFPFAMTTLGAALVFFFRGVIHDNVQRVLLGFASGVMIAASIWSLLMPAIEQAEERGQVGWIPAAGGFIFGGLFLLALDNVLPHLHLGESRPEGVSSSWKRTTLLFLAVTLHNIPEGMAVGLSFALALQNGEQGSLTAAVVLAIGMGIQNFPEGAAISLPLRNEGLSVSRAFLGGTLSGAVEPVFAVVTILLASRVLSLMPWLLSFAAGAMIYVVVEELIPEASRGEHSNMGTLGVMAGFVLMMILDVALG</sequence>
<dbReference type="Pfam" id="PF02535">
    <property type="entry name" value="Zip"/>
    <property type="match status" value="1"/>
</dbReference>
<feature type="transmembrane region" description="Helical" evidence="8">
    <location>
        <begin position="73"/>
        <end position="93"/>
    </location>
</feature>
<evidence type="ECO:0000256" key="2">
    <source>
        <dbReference type="ARBA" id="ARBA00006939"/>
    </source>
</evidence>
<keyword evidence="3" id="KW-1003">Cell membrane</keyword>
<dbReference type="PANTHER" id="PTHR11040:SF211">
    <property type="entry name" value="ZINC TRANSPORTER ZIP11"/>
    <property type="match status" value="1"/>
</dbReference>
<name>A0A928KUS5_9FIRM</name>
<feature type="transmembrane region" description="Helical" evidence="8">
    <location>
        <begin position="210"/>
        <end position="231"/>
    </location>
</feature>
<dbReference type="EMBL" id="SVNY01000001">
    <property type="protein sequence ID" value="MBE6832345.1"/>
    <property type="molecule type" value="Genomic_DNA"/>
</dbReference>
<keyword evidence="5" id="KW-0862">Zinc</keyword>
<evidence type="ECO:0000256" key="6">
    <source>
        <dbReference type="ARBA" id="ARBA00022989"/>
    </source>
</evidence>
<evidence type="ECO:0000313" key="9">
    <source>
        <dbReference type="EMBL" id="MBE6832345.1"/>
    </source>
</evidence>
<evidence type="ECO:0000313" key="10">
    <source>
        <dbReference type="Proteomes" id="UP000754750"/>
    </source>
</evidence>
<feature type="transmembrane region" description="Helical" evidence="8">
    <location>
        <begin position="114"/>
        <end position="139"/>
    </location>
</feature>
<keyword evidence="4 8" id="KW-0812">Transmembrane</keyword>
<keyword evidence="7 8" id="KW-0472">Membrane</keyword>
<dbReference type="RefSeq" id="WP_020073915.1">
    <property type="nucleotide sequence ID" value="NZ_JBKWRC010000001.1"/>
</dbReference>
<feature type="transmembrane region" description="Helical" evidence="8">
    <location>
        <begin position="6"/>
        <end position="28"/>
    </location>
</feature>
<evidence type="ECO:0000256" key="4">
    <source>
        <dbReference type="ARBA" id="ARBA00022692"/>
    </source>
</evidence>
<dbReference type="GO" id="GO:0005886">
    <property type="term" value="C:plasma membrane"/>
    <property type="evidence" value="ECO:0007669"/>
    <property type="project" value="UniProtKB-SubCell"/>
</dbReference>
<protein>
    <submittedName>
        <fullName evidence="9">ZIP family metal transporter</fullName>
    </submittedName>
</protein>
<comment type="similarity">
    <text evidence="2">Belongs to the ZIP transporter (TC 2.A.5) family.</text>
</comment>